<gene>
    <name evidence="3" type="ORF">B0A48_11847</name>
</gene>
<protein>
    <recommendedName>
        <fullName evidence="2">Gfd2/YDR514C-like C-terminal domain-containing protein</fullName>
    </recommendedName>
</protein>
<dbReference type="STRING" id="1507870.A0A1V8ST02"/>
<evidence type="ECO:0000313" key="4">
    <source>
        <dbReference type="Proteomes" id="UP000192596"/>
    </source>
</evidence>
<reference evidence="4" key="1">
    <citation type="submission" date="2017-03" db="EMBL/GenBank/DDBJ databases">
        <title>Genomes of endolithic fungi from Antarctica.</title>
        <authorList>
            <person name="Coleine C."/>
            <person name="Masonjones S."/>
            <person name="Stajich J.E."/>
        </authorList>
    </citation>
    <scope>NUCLEOTIDE SEQUENCE [LARGE SCALE GENOMIC DNA]</scope>
    <source>
        <strain evidence="4">CCFEE 5527</strain>
    </source>
</reference>
<dbReference type="InParanoid" id="A0A1V8ST02"/>
<keyword evidence="4" id="KW-1185">Reference proteome</keyword>
<dbReference type="Pfam" id="PF21762">
    <property type="entry name" value="DEDDh_C"/>
    <property type="match status" value="1"/>
</dbReference>
<dbReference type="InterPro" id="IPR048519">
    <property type="entry name" value="Gfd2/YDR514C-like_C"/>
</dbReference>
<dbReference type="OrthoDB" id="5953249at2759"/>
<dbReference type="Proteomes" id="UP000192596">
    <property type="component" value="Unassembled WGS sequence"/>
</dbReference>
<feature type="region of interest" description="Disordered" evidence="1">
    <location>
        <begin position="107"/>
        <end position="130"/>
    </location>
</feature>
<dbReference type="Gene3D" id="3.30.420.10">
    <property type="entry name" value="Ribonuclease H-like superfamily/Ribonuclease H"/>
    <property type="match status" value="1"/>
</dbReference>
<dbReference type="GO" id="GO:0003676">
    <property type="term" value="F:nucleic acid binding"/>
    <property type="evidence" value="ECO:0007669"/>
    <property type="project" value="InterPro"/>
</dbReference>
<proteinExistence type="predicted"/>
<dbReference type="InterPro" id="IPR012337">
    <property type="entry name" value="RNaseH-like_sf"/>
</dbReference>
<feature type="domain" description="Gfd2/YDR514C-like C-terminal" evidence="2">
    <location>
        <begin position="301"/>
        <end position="405"/>
    </location>
</feature>
<dbReference type="EMBL" id="NAJO01000028">
    <property type="protein sequence ID" value="OQO02293.1"/>
    <property type="molecule type" value="Genomic_DNA"/>
</dbReference>
<name>A0A1V8ST02_9PEZI</name>
<evidence type="ECO:0000313" key="3">
    <source>
        <dbReference type="EMBL" id="OQO02293.1"/>
    </source>
</evidence>
<dbReference type="AlphaFoldDB" id="A0A1V8ST02"/>
<dbReference type="PANTHER" id="PTHR28083">
    <property type="entry name" value="GOOD FOR FULL DBP5 ACTIVITY PROTEIN 2"/>
    <property type="match status" value="1"/>
</dbReference>
<dbReference type="PANTHER" id="PTHR28083:SF1">
    <property type="entry name" value="GOOD FOR FULL DBP5 ACTIVITY PROTEIN 2"/>
    <property type="match status" value="1"/>
</dbReference>
<comment type="caution">
    <text evidence="3">The sequence shown here is derived from an EMBL/GenBank/DDBJ whole genome shotgun (WGS) entry which is preliminary data.</text>
</comment>
<sequence>MSQALKAKAAAKRIAIKTSSRRRSSRSDDPLRYIAVSKHAAAKPIIGSRVGKIPLHLCDLLPKDVADDAVQPAVTFDRLASIAKYFAGNKALAVAGIAFGRVSGTRGLSAPRPANWRHPQSASAPRPRPLVNPRLSLRWRRGRQREASARSSIFRLRQLLGLPVPGVDVQTATLAPEDAILVAFDTEFRRTGLTDRVTQLGVTTLDTRDIAGVVPGQRGPRWTMKMRTTQFVPKLTWFRTSTTKGLTDCLFTSDIRRTSPGSIKNEFLKLIGGTRNIRAPAFAQKSTEHLRADVGEPSVFSRPRHIVFIGHSIDNDFAMLRKDPYIQLDLLDTAQTGLPVATTFDTLDLAHLATEQGARIPSKKLGRLVPRLGVNPVFLRQHDPVNVKGTHNASNDSAYTMIALLLFALRWDRLTNIPMRYSAKRDRPLGLSLVDPSKSTKSSIGRRTTAMLSRLGRTLAAWSKRLL</sequence>
<dbReference type="InterPro" id="IPR040151">
    <property type="entry name" value="Gfd2/YDR514C-like"/>
</dbReference>
<organism evidence="3 4">
    <name type="scientific">Cryoendolithus antarcticus</name>
    <dbReference type="NCBI Taxonomy" id="1507870"/>
    <lineage>
        <taxon>Eukaryota</taxon>
        <taxon>Fungi</taxon>
        <taxon>Dikarya</taxon>
        <taxon>Ascomycota</taxon>
        <taxon>Pezizomycotina</taxon>
        <taxon>Dothideomycetes</taxon>
        <taxon>Dothideomycetidae</taxon>
        <taxon>Cladosporiales</taxon>
        <taxon>Cladosporiaceae</taxon>
        <taxon>Cryoendolithus</taxon>
    </lineage>
</organism>
<dbReference type="GO" id="GO:0005634">
    <property type="term" value="C:nucleus"/>
    <property type="evidence" value="ECO:0007669"/>
    <property type="project" value="TreeGrafter"/>
</dbReference>
<accession>A0A1V8ST02</accession>
<evidence type="ECO:0000256" key="1">
    <source>
        <dbReference type="SAM" id="MobiDB-lite"/>
    </source>
</evidence>
<dbReference type="InterPro" id="IPR036397">
    <property type="entry name" value="RNaseH_sf"/>
</dbReference>
<evidence type="ECO:0000259" key="2">
    <source>
        <dbReference type="Pfam" id="PF21762"/>
    </source>
</evidence>
<dbReference type="SUPFAM" id="SSF53098">
    <property type="entry name" value="Ribonuclease H-like"/>
    <property type="match status" value="1"/>
</dbReference>